<dbReference type="EMBL" id="KZ819639">
    <property type="protein sequence ID" value="PWN87745.1"/>
    <property type="molecule type" value="Genomic_DNA"/>
</dbReference>
<reference evidence="2 3" key="1">
    <citation type="journal article" date="2018" name="Mol. Biol. Evol.">
        <title>Broad Genomic Sampling Reveals a Smut Pathogenic Ancestry of the Fungal Clade Ustilaginomycotina.</title>
        <authorList>
            <person name="Kijpornyongpan T."/>
            <person name="Mondo S.J."/>
            <person name="Barry K."/>
            <person name="Sandor L."/>
            <person name="Lee J."/>
            <person name="Lipzen A."/>
            <person name="Pangilinan J."/>
            <person name="LaButti K."/>
            <person name="Hainaut M."/>
            <person name="Henrissat B."/>
            <person name="Grigoriev I.V."/>
            <person name="Spatafora J.W."/>
            <person name="Aime M.C."/>
        </authorList>
    </citation>
    <scope>NUCLEOTIDE SEQUENCE [LARGE SCALE GENOMIC DNA]</scope>
    <source>
        <strain evidence="2 3">MCA 4198</strain>
    </source>
</reference>
<dbReference type="Proteomes" id="UP000245768">
    <property type="component" value="Unassembled WGS sequence"/>
</dbReference>
<evidence type="ECO:0000313" key="3">
    <source>
        <dbReference type="Proteomes" id="UP000245768"/>
    </source>
</evidence>
<name>A0A316YJ47_9BASI</name>
<feature type="region of interest" description="Disordered" evidence="1">
    <location>
        <begin position="1"/>
        <end position="163"/>
    </location>
</feature>
<evidence type="ECO:0000313" key="2">
    <source>
        <dbReference type="EMBL" id="PWN87745.1"/>
    </source>
</evidence>
<keyword evidence="3" id="KW-1185">Reference proteome</keyword>
<feature type="compositionally biased region" description="Polar residues" evidence="1">
    <location>
        <begin position="41"/>
        <end position="55"/>
    </location>
</feature>
<dbReference type="AlphaFoldDB" id="A0A316YJ47"/>
<proteinExistence type="predicted"/>
<accession>A0A316YJ47</accession>
<dbReference type="RefSeq" id="XP_025374943.1">
    <property type="nucleotide sequence ID" value="XM_025518266.1"/>
</dbReference>
<feature type="compositionally biased region" description="Basic and acidic residues" evidence="1">
    <location>
        <begin position="64"/>
        <end position="77"/>
    </location>
</feature>
<gene>
    <name evidence="2" type="ORF">FA10DRAFT_175699</name>
</gene>
<sequence length="163" mass="16677">MAASGFGTRSAYQSTSLPPHFPLDFKNNVSAKPTLAPISDVSYSGSSAVNTTAKMQSAEPPLRPLERRRVSSEDAMKARPMTTTSSSGGGSAKSSARSTDESSASGSSNEGPSIQTPEAEFGLHIASSSNGSSSEATSANNVNVSKPPIGSGNFEFAPTTQTL</sequence>
<evidence type="ECO:0000256" key="1">
    <source>
        <dbReference type="SAM" id="MobiDB-lite"/>
    </source>
</evidence>
<protein>
    <submittedName>
        <fullName evidence="2">Uncharacterized protein</fullName>
    </submittedName>
</protein>
<organism evidence="2 3">
    <name type="scientific">Acaromyces ingoldii</name>
    <dbReference type="NCBI Taxonomy" id="215250"/>
    <lineage>
        <taxon>Eukaryota</taxon>
        <taxon>Fungi</taxon>
        <taxon>Dikarya</taxon>
        <taxon>Basidiomycota</taxon>
        <taxon>Ustilaginomycotina</taxon>
        <taxon>Exobasidiomycetes</taxon>
        <taxon>Exobasidiales</taxon>
        <taxon>Cryptobasidiaceae</taxon>
        <taxon>Acaromyces</taxon>
    </lineage>
</organism>
<feature type="compositionally biased region" description="Low complexity" evidence="1">
    <location>
        <begin position="126"/>
        <end position="141"/>
    </location>
</feature>
<dbReference type="GeneID" id="37040182"/>
<dbReference type="InParanoid" id="A0A316YJ47"/>
<feature type="compositionally biased region" description="Low complexity" evidence="1">
    <location>
        <begin position="82"/>
        <end position="108"/>
    </location>
</feature>